<name>A0ABQ9HVP7_9NEOP</name>
<organism evidence="2 3">
    <name type="scientific">Dryococelus australis</name>
    <dbReference type="NCBI Taxonomy" id="614101"/>
    <lineage>
        <taxon>Eukaryota</taxon>
        <taxon>Metazoa</taxon>
        <taxon>Ecdysozoa</taxon>
        <taxon>Arthropoda</taxon>
        <taxon>Hexapoda</taxon>
        <taxon>Insecta</taxon>
        <taxon>Pterygota</taxon>
        <taxon>Neoptera</taxon>
        <taxon>Polyneoptera</taxon>
        <taxon>Phasmatodea</taxon>
        <taxon>Verophasmatodea</taxon>
        <taxon>Anareolatae</taxon>
        <taxon>Phasmatidae</taxon>
        <taxon>Eurycanthinae</taxon>
        <taxon>Dryococelus</taxon>
    </lineage>
</organism>
<protein>
    <submittedName>
        <fullName evidence="2">Uncharacterized protein</fullName>
    </submittedName>
</protein>
<reference evidence="2 3" key="1">
    <citation type="submission" date="2023-02" db="EMBL/GenBank/DDBJ databases">
        <title>LHISI_Scaffold_Assembly.</title>
        <authorList>
            <person name="Stuart O.P."/>
            <person name="Cleave R."/>
            <person name="Magrath M.J.L."/>
            <person name="Mikheyev A.S."/>
        </authorList>
    </citation>
    <scope>NUCLEOTIDE SEQUENCE [LARGE SCALE GENOMIC DNA]</scope>
    <source>
        <strain evidence="2">Daus_M_001</strain>
        <tissue evidence="2">Leg muscle</tissue>
    </source>
</reference>
<evidence type="ECO:0000313" key="2">
    <source>
        <dbReference type="EMBL" id="KAJ8888395.1"/>
    </source>
</evidence>
<dbReference type="Proteomes" id="UP001159363">
    <property type="component" value="Chromosome 3"/>
</dbReference>
<gene>
    <name evidence="2" type="ORF">PR048_007885</name>
</gene>
<feature type="region of interest" description="Disordered" evidence="1">
    <location>
        <begin position="1"/>
        <end position="28"/>
    </location>
</feature>
<dbReference type="EMBL" id="JARBHB010000003">
    <property type="protein sequence ID" value="KAJ8888395.1"/>
    <property type="molecule type" value="Genomic_DNA"/>
</dbReference>
<keyword evidence="3" id="KW-1185">Reference proteome</keyword>
<sequence>MEQRRNERAGETGDPEKTLPPAASSGTIPTCENLRVIRPGIEPGGEQANRSATAAPCNVSRLGTCGERSQRKAIRELLKVTASNLNAIMTTAYEIIPHPEKQIRLDYHQNYTCPYIEDELLLVSEEGLGKESAMAFVRDPSQHLPGVISGNRGKLKSGLPDREWNPGLPECDSGCSTSLGGPHRDVLLLLRYISQSHASNACLPLPGTGSGREPYLSITAEQHPTMHGDRSQQDAQRANLFRRFPRCVRQNWGPVTSEGPCKLTRVIGMFIQPLSHGSGSEDRCVVLLLSGGLPQVRCGCGNGCTPSASRSLCVVHLRETMARVSGEVFRPTQTFPVRGYHRLQPELYLSDTTDPLLRLNGDTIVPCHRRVPTCTSTHLSRLSFSMRRGPNGGVPKPELVIESCYMTDFGGSEHRGNESQGGRSGASMKRRRNARAGGNGRSPRKNPLTSGIVRHDSRTGKSGNDPAGNRTWFAVVGGEQVKPGRAQGTYTPVPPPPHTTYTPYSRLQGLPVNIRLAGMAARLYTPSETTRPSTEFFYYHLVRRDRPPLTTTPVYLIIHILRARGATTIRTTVVRSSKCRIASKRKALNLHVVYSLFGAKPCEFLGDQTSPHHVPNMFDVREVWGPCWPEQLSNTAKCMSRSNNSRWTSIILLKQFIVSLLKEWQRNGSNDVMNAASTV</sequence>
<feature type="compositionally biased region" description="Basic and acidic residues" evidence="1">
    <location>
        <begin position="1"/>
        <end position="17"/>
    </location>
</feature>
<accession>A0ABQ9HVP7</accession>
<feature type="region of interest" description="Disordered" evidence="1">
    <location>
        <begin position="411"/>
        <end position="470"/>
    </location>
</feature>
<evidence type="ECO:0000313" key="3">
    <source>
        <dbReference type="Proteomes" id="UP001159363"/>
    </source>
</evidence>
<comment type="caution">
    <text evidence="2">The sequence shown here is derived from an EMBL/GenBank/DDBJ whole genome shotgun (WGS) entry which is preliminary data.</text>
</comment>
<proteinExistence type="predicted"/>
<evidence type="ECO:0000256" key="1">
    <source>
        <dbReference type="SAM" id="MobiDB-lite"/>
    </source>
</evidence>